<feature type="compositionally biased region" description="Polar residues" evidence="1">
    <location>
        <begin position="49"/>
        <end position="58"/>
    </location>
</feature>
<accession>A0A803PSA9</accession>
<reference evidence="2" key="2">
    <citation type="submission" date="2021-03" db="UniProtKB">
        <authorList>
            <consortium name="EnsemblPlants"/>
        </authorList>
    </citation>
    <scope>IDENTIFICATION</scope>
</reference>
<dbReference type="Proteomes" id="UP000596661">
    <property type="component" value="Chromosome 5"/>
</dbReference>
<proteinExistence type="predicted"/>
<sequence length="92" mass="10977">MLPRQMMPRVLPKNPKEQKQLGLQRVEMLETELYQTTEHREAIAKHWNESQSKLSQIKQEAKEQQRTVKTDFEGAPRRSKNSRRKQDYPSQS</sequence>
<dbReference type="EMBL" id="UZAU01000469">
    <property type="status" value="NOT_ANNOTATED_CDS"/>
    <property type="molecule type" value="Genomic_DNA"/>
</dbReference>
<keyword evidence="3" id="KW-1185">Reference proteome</keyword>
<organism evidence="2 3">
    <name type="scientific">Cannabis sativa</name>
    <name type="common">Hemp</name>
    <name type="synonym">Marijuana</name>
    <dbReference type="NCBI Taxonomy" id="3483"/>
    <lineage>
        <taxon>Eukaryota</taxon>
        <taxon>Viridiplantae</taxon>
        <taxon>Streptophyta</taxon>
        <taxon>Embryophyta</taxon>
        <taxon>Tracheophyta</taxon>
        <taxon>Spermatophyta</taxon>
        <taxon>Magnoliopsida</taxon>
        <taxon>eudicotyledons</taxon>
        <taxon>Gunneridae</taxon>
        <taxon>Pentapetalae</taxon>
        <taxon>rosids</taxon>
        <taxon>fabids</taxon>
        <taxon>Rosales</taxon>
        <taxon>Cannabaceae</taxon>
        <taxon>Cannabis</taxon>
    </lineage>
</organism>
<feature type="region of interest" description="Disordered" evidence="1">
    <location>
        <begin position="49"/>
        <end position="92"/>
    </location>
</feature>
<feature type="region of interest" description="Disordered" evidence="1">
    <location>
        <begin position="1"/>
        <end position="22"/>
    </location>
</feature>
<name>A0A803PSA9_CANSA</name>
<protein>
    <submittedName>
        <fullName evidence="2">Uncharacterized protein</fullName>
    </submittedName>
</protein>
<feature type="compositionally biased region" description="Basic and acidic residues" evidence="1">
    <location>
        <begin position="59"/>
        <end position="76"/>
    </location>
</feature>
<dbReference type="Gramene" id="evm.model.05.886">
    <property type="protein sequence ID" value="cds.evm.model.05.886"/>
    <property type="gene ID" value="evm.TU.05.886"/>
</dbReference>
<dbReference type="AlphaFoldDB" id="A0A803PSA9"/>
<evidence type="ECO:0000256" key="1">
    <source>
        <dbReference type="SAM" id="MobiDB-lite"/>
    </source>
</evidence>
<reference evidence="2" key="1">
    <citation type="submission" date="2018-11" db="EMBL/GenBank/DDBJ databases">
        <authorList>
            <person name="Grassa J C."/>
        </authorList>
    </citation>
    <scope>NUCLEOTIDE SEQUENCE [LARGE SCALE GENOMIC DNA]</scope>
</reference>
<evidence type="ECO:0000313" key="2">
    <source>
        <dbReference type="EnsemblPlants" id="cds.evm.model.05.886"/>
    </source>
</evidence>
<evidence type="ECO:0000313" key="3">
    <source>
        <dbReference type="Proteomes" id="UP000596661"/>
    </source>
</evidence>
<dbReference type="EnsemblPlants" id="evm.model.05.886">
    <property type="protein sequence ID" value="cds.evm.model.05.886"/>
    <property type="gene ID" value="evm.TU.05.886"/>
</dbReference>